<evidence type="ECO:0000313" key="1">
    <source>
        <dbReference type="EMBL" id="MDP1519522.1"/>
    </source>
</evidence>
<evidence type="ECO:0000313" key="2">
    <source>
        <dbReference type="Proteomes" id="UP001178354"/>
    </source>
</evidence>
<protein>
    <submittedName>
        <fullName evidence="1">DUF2789 domain-containing protein</fullName>
    </submittedName>
</protein>
<organism evidence="1 2">
    <name type="scientific">Porticoccus litoralis</name>
    <dbReference type="NCBI Taxonomy" id="434086"/>
    <lineage>
        <taxon>Bacteria</taxon>
        <taxon>Pseudomonadati</taxon>
        <taxon>Pseudomonadota</taxon>
        <taxon>Gammaproteobacteria</taxon>
        <taxon>Cellvibrionales</taxon>
        <taxon>Porticoccaceae</taxon>
        <taxon>Porticoccus</taxon>
    </lineage>
</organism>
<reference evidence="1" key="1">
    <citation type="journal article" date="2010" name="Int. J. Syst. Evol. Microbiol.">
        <title>Porticoccus litoralis gen. nov., sp. nov., a gammaproteobacterium isolated from the Yellow Sea.</title>
        <authorList>
            <person name="Oh H.M."/>
            <person name="Kim H."/>
            <person name="Kim K.M."/>
            <person name="Min G.S."/>
            <person name="Cho J.C."/>
        </authorList>
    </citation>
    <scope>NUCLEOTIDE SEQUENCE</scope>
    <source>
        <strain evidence="1">DSM 25064</strain>
    </source>
</reference>
<dbReference type="InterPro" id="IPR021250">
    <property type="entry name" value="DUF2789"/>
</dbReference>
<name>A0AAW8B121_9GAMM</name>
<reference evidence="1" key="2">
    <citation type="submission" date="2023-08" db="EMBL/GenBank/DDBJ databases">
        <authorList>
            <person name="Luo J."/>
        </authorList>
    </citation>
    <scope>NUCLEOTIDE SEQUENCE</scope>
    <source>
        <strain evidence="1">DSM 25064</strain>
    </source>
</reference>
<gene>
    <name evidence="1" type="ORF">Q8A57_00890</name>
</gene>
<dbReference type="AlphaFoldDB" id="A0AAW8B121"/>
<proteinExistence type="predicted"/>
<dbReference type="Gene3D" id="1.10.10.1130">
    <property type="entry name" value="Uncharacterised protein PF10982, DUF2789"/>
    <property type="match status" value="1"/>
</dbReference>
<dbReference type="EMBL" id="JAUUUU010000001">
    <property type="protein sequence ID" value="MDP1519522.1"/>
    <property type="molecule type" value="Genomic_DNA"/>
</dbReference>
<keyword evidence="2" id="KW-1185">Reference proteome</keyword>
<sequence>MDTDIHTLSGLFDQLGLPSSQQEIEGFVAAHKPLPSDVYLAAAPFWNCAQRAFIAEAITNDSDWAEQVDQLDALLRS</sequence>
<accession>A0AAW8B121</accession>
<dbReference type="Proteomes" id="UP001178354">
    <property type="component" value="Unassembled WGS sequence"/>
</dbReference>
<dbReference type="InterPro" id="IPR038086">
    <property type="entry name" value="DUF2789_sf"/>
</dbReference>
<dbReference type="RefSeq" id="WP_305169036.1">
    <property type="nucleotide sequence ID" value="NZ_JAUUUU010000001.1"/>
</dbReference>
<comment type="caution">
    <text evidence="1">The sequence shown here is derived from an EMBL/GenBank/DDBJ whole genome shotgun (WGS) entry which is preliminary data.</text>
</comment>
<dbReference type="Pfam" id="PF10982">
    <property type="entry name" value="DUF2789"/>
    <property type="match status" value="1"/>
</dbReference>